<dbReference type="CDD" id="cd02966">
    <property type="entry name" value="TlpA_like_family"/>
    <property type="match status" value="1"/>
</dbReference>
<dbReference type="GeneID" id="301328581"/>
<dbReference type="SUPFAM" id="SSF52833">
    <property type="entry name" value="Thioredoxin-like"/>
    <property type="match status" value="1"/>
</dbReference>
<protein>
    <submittedName>
        <fullName evidence="3">Thiol-disulfide isomerase/thioredoxin</fullName>
    </submittedName>
</protein>
<dbReference type="GO" id="GO:0016853">
    <property type="term" value="F:isomerase activity"/>
    <property type="evidence" value="ECO:0007669"/>
    <property type="project" value="UniProtKB-KW"/>
</dbReference>
<reference evidence="3" key="1">
    <citation type="submission" date="2023-07" db="EMBL/GenBank/DDBJ databases">
        <title>Genomic Encyclopedia of Type Strains, Phase IV (KMG-IV): sequencing the most valuable type-strain genomes for metagenomic binning, comparative biology and taxonomic classification.</title>
        <authorList>
            <person name="Goeker M."/>
        </authorList>
    </citation>
    <scope>NUCLEOTIDE SEQUENCE [LARGE SCALE GENOMIC DNA]</scope>
    <source>
        <strain evidence="3">JSM 076093</strain>
    </source>
</reference>
<dbReference type="InterPro" id="IPR013766">
    <property type="entry name" value="Thioredoxin_domain"/>
</dbReference>
<dbReference type="InterPro" id="IPR050553">
    <property type="entry name" value="Thioredoxin_ResA/DsbE_sf"/>
</dbReference>
<comment type="caution">
    <text evidence="3">The sequence shown here is derived from an EMBL/GenBank/DDBJ whole genome shotgun (WGS) entry which is preliminary data.</text>
</comment>
<proteinExistence type="predicted"/>
<dbReference type="PANTHER" id="PTHR42852:SF1">
    <property type="entry name" value="THIOREDOXIN-LIKE PROTEIN YNEN"/>
    <property type="match status" value="1"/>
</dbReference>
<name>A0ABU0K5H2_9BACL</name>
<accession>A0ABU0K5H2</accession>
<dbReference type="InterPro" id="IPR017937">
    <property type="entry name" value="Thioredoxin_CS"/>
</dbReference>
<dbReference type="InterPro" id="IPR036249">
    <property type="entry name" value="Thioredoxin-like_sf"/>
</dbReference>
<dbReference type="PROSITE" id="PS00194">
    <property type="entry name" value="THIOREDOXIN_1"/>
    <property type="match status" value="1"/>
</dbReference>
<dbReference type="EMBL" id="JAUSWM010000009">
    <property type="protein sequence ID" value="MDQ0484606.1"/>
    <property type="molecule type" value="Genomic_DNA"/>
</dbReference>
<dbReference type="Proteomes" id="UP001226720">
    <property type="component" value="Unassembled WGS sequence"/>
</dbReference>
<feature type="domain" description="Thioredoxin" evidence="2">
    <location>
        <begin position="30"/>
        <end position="170"/>
    </location>
</feature>
<evidence type="ECO:0000313" key="3">
    <source>
        <dbReference type="EMBL" id="MDQ0484606.1"/>
    </source>
</evidence>
<keyword evidence="3" id="KW-0413">Isomerase</keyword>
<dbReference type="Pfam" id="PF00578">
    <property type="entry name" value="AhpC-TSA"/>
    <property type="match status" value="1"/>
</dbReference>
<evidence type="ECO:0000313" key="4">
    <source>
        <dbReference type="Proteomes" id="UP001226720"/>
    </source>
</evidence>
<dbReference type="RefSeq" id="WP_301552876.1">
    <property type="nucleotide sequence ID" value="NZ_JAQRMZ010000012.1"/>
</dbReference>
<organism evidence="3 4">
    <name type="scientific">Guptibacillus hwajinpoensis</name>
    <dbReference type="NCBI Taxonomy" id="208199"/>
    <lineage>
        <taxon>Bacteria</taxon>
        <taxon>Bacillati</taxon>
        <taxon>Bacillota</taxon>
        <taxon>Bacilli</taxon>
        <taxon>Bacillales</taxon>
        <taxon>Guptibacillaceae</taxon>
        <taxon>Guptibacillus</taxon>
    </lineage>
</organism>
<keyword evidence="1" id="KW-1015">Disulfide bond</keyword>
<dbReference type="InterPro" id="IPR000866">
    <property type="entry name" value="AhpC/TSA"/>
</dbReference>
<keyword evidence="4" id="KW-1185">Reference proteome</keyword>
<evidence type="ECO:0000256" key="1">
    <source>
        <dbReference type="ARBA" id="ARBA00023157"/>
    </source>
</evidence>
<dbReference type="PANTHER" id="PTHR42852">
    <property type="entry name" value="THIOL:DISULFIDE INTERCHANGE PROTEIN DSBE"/>
    <property type="match status" value="1"/>
</dbReference>
<dbReference type="PROSITE" id="PS51352">
    <property type="entry name" value="THIOREDOXIN_2"/>
    <property type="match status" value="1"/>
</dbReference>
<evidence type="ECO:0000259" key="2">
    <source>
        <dbReference type="PROSITE" id="PS51352"/>
    </source>
</evidence>
<sequence length="170" mass="19175">MIKKFVFLVLTIALGWGVYNTVIADRSVGTEVGDKAADFTLTTLDGEKVSLSDYKGKPVFLNFWATWCPPCEEEMPDIQSFADAHGEEVIVLSVNFTKFEPDKEAIPAFVEANDLRFPILMDREGTVGENLYKVISMPTSFMVDEEGVIREKRVGPLTLDEMENWLDEVR</sequence>
<dbReference type="Gene3D" id="3.40.30.10">
    <property type="entry name" value="Glutaredoxin"/>
    <property type="match status" value="1"/>
</dbReference>
<gene>
    <name evidence="3" type="ORF">QO000_003592</name>
</gene>